<dbReference type="EMBL" id="MRAE01000030">
    <property type="protein sequence ID" value="OOO64395.1"/>
    <property type="molecule type" value="Genomic_DNA"/>
</dbReference>
<dbReference type="Proteomes" id="UP000190256">
    <property type="component" value="Unassembled WGS sequence"/>
</dbReference>
<name>A0A1S9I2C1_9CLOT</name>
<accession>A0A1S9I2C1</accession>
<protein>
    <submittedName>
        <fullName evidence="1">Transcriptional regulator</fullName>
    </submittedName>
</protein>
<comment type="caution">
    <text evidence="1">The sequence shown here is derived from an EMBL/GenBank/DDBJ whole genome shotgun (WGS) entry which is preliminary data.</text>
</comment>
<evidence type="ECO:0000313" key="1">
    <source>
        <dbReference type="EMBL" id="OOO64395.1"/>
    </source>
</evidence>
<dbReference type="RefSeq" id="WP_053818180.1">
    <property type="nucleotide sequence ID" value="NZ_MRAE01000030.1"/>
</dbReference>
<proteinExistence type="predicted"/>
<evidence type="ECO:0000313" key="2">
    <source>
        <dbReference type="Proteomes" id="UP000190256"/>
    </source>
</evidence>
<organism evidence="1 2">
    <name type="scientific">Clostridium tepidum</name>
    <dbReference type="NCBI Taxonomy" id="1962263"/>
    <lineage>
        <taxon>Bacteria</taxon>
        <taxon>Bacillati</taxon>
        <taxon>Bacillota</taxon>
        <taxon>Clostridia</taxon>
        <taxon>Eubacteriales</taxon>
        <taxon>Clostridiaceae</taxon>
        <taxon>Clostridium</taxon>
    </lineage>
</organism>
<gene>
    <name evidence="1" type="ORF">BS638_10915</name>
</gene>
<dbReference type="OrthoDB" id="3174733at2"/>
<reference evidence="1 2" key="1">
    <citation type="submission" date="2016-12" db="EMBL/GenBank/DDBJ databases">
        <title>Clostridium tepidum sp. nov., a close relative of Clostridium sporogenes and Clostridium botulinum Group I.</title>
        <authorList>
            <person name="Dobritsa A.P."/>
            <person name="Kutumbaka K.K."/>
            <person name="Werner K."/>
            <person name="Wiedmann M."/>
            <person name="Asmus A."/>
            <person name="Samadpour M."/>
        </authorList>
    </citation>
    <scope>NUCLEOTIDE SEQUENCE [LARGE SCALE GENOMIC DNA]</scope>
    <source>
        <strain evidence="1 2">IEH 97212</strain>
    </source>
</reference>
<sequence>MFYTVDEIATMLQVSKSKAYKIVASLNKELKKMGYITIAGRVPKKYFQEKFYA</sequence>
<dbReference type="AlphaFoldDB" id="A0A1S9I2C1"/>